<evidence type="ECO:0000313" key="2">
    <source>
        <dbReference type="Proteomes" id="UP000261580"/>
    </source>
</evidence>
<name>A0A3Q4M7V1_NEOBR</name>
<sequence length="149" mass="15978">MPPSILTLRTHSSSLDMSVSSSQGLTSSRMEDLAMRAGFLDFLAAYSARRCSLILAASVLSASSSDPKRSMSSSSLASFGVAGGVAGRTYRLFADGRRALSKAHQCGPPPSRSLSLVLPLGTFFKDGQTFSFLLSRLCIFETFLLHYNI</sequence>
<keyword evidence="2" id="KW-1185">Reference proteome</keyword>
<dbReference type="Ensembl" id="ENSNBRT00000004223.1">
    <property type="protein sequence ID" value="ENSNBRP00000004089.1"/>
    <property type="gene ID" value="ENSNBRG00000003270.1"/>
</dbReference>
<dbReference type="AlphaFoldDB" id="A0A3Q4M7V1"/>
<evidence type="ECO:0000313" key="1">
    <source>
        <dbReference type="Ensembl" id="ENSNBRP00000004089.1"/>
    </source>
</evidence>
<dbReference type="OMA" id="GRTNCLL"/>
<dbReference type="GeneTree" id="ENSGT00940000176917"/>
<proteinExistence type="predicted"/>
<protein>
    <submittedName>
        <fullName evidence="1">Uncharacterized protein</fullName>
    </submittedName>
</protein>
<accession>A0A3Q4M7V1</accession>
<organism evidence="1 2">
    <name type="scientific">Neolamprologus brichardi</name>
    <name type="common">Fairy cichlid</name>
    <name type="synonym">Lamprologus brichardi</name>
    <dbReference type="NCBI Taxonomy" id="32507"/>
    <lineage>
        <taxon>Eukaryota</taxon>
        <taxon>Metazoa</taxon>
        <taxon>Chordata</taxon>
        <taxon>Craniata</taxon>
        <taxon>Vertebrata</taxon>
        <taxon>Euteleostomi</taxon>
        <taxon>Actinopterygii</taxon>
        <taxon>Neopterygii</taxon>
        <taxon>Teleostei</taxon>
        <taxon>Neoteleostei</taxon>
        <taxon>Acanthomorphata</taxon>
        <taxon>Ovalentaria</taxon>
        <taxon>Cichlomorphae</taxon>
        <taxon>Cichliformes</taxon>
        <taxon>Cichlidae</taxon>
        <taxon>African cichlids</taxon>
        <taxon>Pseudocrenilabrinae</taxon>
        <taxon>Lamprologini</taxon>
        <taxon>Neolamprologus</taxon>
    </lineage>
</organism>
<reference evidence="1" key="1">
    <citation type="submission" date="2025-08" db="UniProtKB">
        <authorList>
            <consortium name="Ensembl"/>
        </authorList>
    </citation>
    <scope>IDENTIFICATION</scope>
</reference>
<dbReference type="Proteomes" id="UP000261580">
    <property type="component" value="Unassembled WGS sequence"/>
</dbReference>
<reference evidence="1" key="2">
    <citation type="submission" date="2025-09" db="UniProtKB">
        <authorList>
            <consortium name="Ensembl"/>
        </authorList>
    </citation>
    <scope>IDENTIFICATION</scope>
</reference>